<reference evidence="1 2" key="1">
    <citation type="submission" date="2024-04" db="EMBL/GenBank/DDBJ databases">
        <title>Tritrichomonas musculus Genome.</title>
        <authorList>
            <person name="Alves-Ferreira E."/>
            <person name="Grigg M."/>
            <person name="Lorenzi H."/>
            <person name="Galac M."/>
        </authorList>
    </citation>
    <scope>NUCLEOTIDE SEQUENCE [LARGE SCALE GENOMIC DNA]</scope>
    <source>
        <strain evidence="1 2">EAF2021</strain>
    </source>
</reference>
<protein>
    <submittedName>
        <fullName evidence="1">Uncharacterized protein</fullName>
    </submittedName>
</protein>
<feature type="non-terminal residue" evidence="1">
    <location>
        <position position="1"/>
    </location>
</feature>
<accession>A0ABR2JXB3</accession>
<dbReference type="EMBL" id="JAPFFF010000008">
    <property type="protein sequence ID" value="KAK8883514.1"/>
    <property type="molecule type" value="Genomic_DNA"/>
</dbReference>
<evidence type="ECO:0000313" key="2">
    <source>
        <dbReference type="Proteomes" id="UP001470230"/>
    </source>
</evidence>
<keyword evidence="2" id="KW-1185">Reference proteome</keyword>
<comment type="caution">
    <text evidence="1">The sequence shown here is derived from an EMBL/GenBank/DDBJ whole genome shotgun (WGS) entry which is preliminary data.</text>
</comment>
<dbReference type="Proteomes" id="UP001470230">
    <property type="component" value="Unassembled WGS sequence"/>
</dbReference>
<name>A0ABR2JXB3_9EUKA</name>
<feature type="non-terminal residue" evidence="1">
    <location>
        <position position="77"/>
    </location>
</feature>
<evidence type="ECO:0000313" key="1">
    <source>
        <dbReference type="EMBL" id="KAK8883514.1"/>
    </source>
</evidence>
<sequence length="77" mass="8833">DCNKSIQRKLHAKNTIQPCWNKEESHNEHFRVADPKMMAIVCIEKGSTFTKPRGIIAAQGIESPPKSTFYYNQKKVN</sequence>
<proteinExistence type="predicted"/>
<gene>
    <name evidence="1" type="ORF">M9Y10_042606</name>
</gene>
<organism evidence="1 2">
    <name type="scientific">Tritrichomonas musculus</name>
    <dbReference type="NCBI Taxonomy" id="1915356"/>
    <lineage>
        <taxon>Eukaryota</taxon>
        <taxon>Metamonada</taxon>
        <taxon>Parabasalia</taxon>
        <taxon>Tritrichomonadida</taxon>
        <taxon>Tritrichomonadidae</taxon>
        <taxon>Tritrichomonas</taxon>
    </lineage>
</organism>